<proteinExistence type="predicted"/>
<organism evidence="2 3">
    <name type="scientific">Caballeronia pedi</name>
    <dbReference type="NCBI Taxonomy" id="1777141"/>
    <lineage>
        <taxon>Bacteria</taxon>
        <taxon>Pseudomonadati</taxon>
        <taxon>Pseudomonadota</taxon>
        <taxon>Betaproteobacteria</taxon>
        <taxon>Burkholderiales</taxon>
        <taxon>Burkholderiaceae</taxon>
        <taxon>Caballeronia</taxon>
    </lineage>
</organism>
<dbReference type="EMBL" id="FCOE02000008">
    <property type="protein sequence ID" value="SAK64495.1"/>
    <property type="molecule type" value="Genomic_DNA"/>
</dbReference>
<comment type="caution">
    <text evidence="2">The sequence shown here is derived from an EMBL/GenBank/DDBJ whole genome shotgun (WGS) entry which is preliminary data.</text>
</comment>
<dbReference type="STRING" id="1777141.AWB80_03015"/>
<evidence type="ECO:0000313" key="3">
    <source>
        <dbReference type="Proteomes" id="UP000054911"/>
    </source>
</evidence>
<dbReference type="Proteomes" id="UP000054911">
    <property type="component" value="Unassembled WGS sequence"/>
</dbReference>
<dbReference type="SMART" id="SM00421">
    <property type="entry name" value="HTH_LUXR"/>
    <property type="match status" value="1"/>
</dbReference>
<accession>A0A158B327</accession>
<dbReference type="Gene3D" id="1.10.10.10">
    <property type="entry name" value="Winged helix-like DNA-binding domain superfamily/Winged helix DNA-binding domain"/>
    <property type="match status" value="1"/>
</dbReference>
<evidence type="ECO:0000259" key="1">
    <source>
        <dbReference type="SMART" id="SM00421"/>
    </source>
</evidence>
<sequence length="382" mass="42091">MTPLFASAVAPVAGDDLVYRVHAAGDSDDAWSGVLTQIRERFRVRWAALARHSFATRQGFALYSAPRDPRLSAALSDYASRNPWFLSSDAYREGRVMAGDELLSNRELVKTDFYRGLMLPHGLYHRLCGVIARRNTLVYYLDLHRGPDEPRFGPRERNAFAALLPHLTLALDVRWRLRETDDMNRALRSIVSTHARAAMLVDADARMVFGDEAAREVCEAVAGLRIEDGRIVAAASADHRVLQEAIARATHASADVDERAAQVLSLSAPGRSQPSVISIRAAGAVFSAELGEMRRLAIVTALNVPSEDDHADCAFVRQFGLSPAQARMSSLIVTGHSIASAARELHVSENTARSHLKQIFQKTDTHSQMELVHLHGRICISL</sequence>
<dbReference type="RefSeq" id="WP_160147442.1">
    <property type="nucleotide sequence ID" value="NZ_FCOE02000008.1"/>
</dbReference>
<gene>
    <name evidence="2" type="ORF">AWB80_03015</name>
</gene>
<dbReference type="OrthoDB" id="5497412at2"/>
<protein>
    <submittedName>
        <fullName evidence="2">LuxR family transcriptional regulator</fullName>
    </submittedName>
</protein>
<reference evidence="2" key="1">
    <citation type="submission" date="2016-01" db="EMBL/GenBank/DDBJ databases">
        <authorList>
            <person name="Peeters C."/>
        </authorList>
    </citation>
    <scope>NUCLEOTIDE SEQUENCE [LARGE SCALE GENOMIC DNA]</scope>
    <source>
        <strain evidence="2">LMG 29323</strain>
    </source>
</reference>
<keyword evidence="3" id="KW-1185">Reference proteome</keyword>
<dbReference type="SUPFAM" id="SSF46894">
    <property type="entry name" value="C-terminal effector domain of the bipartite response regulators"/>
    <property type="match status" value="1"/>
</dbReference>
<dbReference type="InterPro" id="IPR000792">
    <property type="entry name" value="Tscrpt_reg_LuxR_C"/>
</dbReference>
<dbReference type="GO" id="GO:0006355">
    <property type="term" value="P:regulation of DNA-templated transcription"/>
    <property type="evidence" value="ECO:0007669"/>
    <property type="project" value="InterPro"/>
</dbReference>
<dbReference type="AlphaFoldDB" id="A0A158B327"/>
<evidence type="ECO:0000313" key="2">
    <source>
        <dbReference type="EMBL" id="SAK64495.1"/>
    </source>
</evidence>
<dbReference type="GO" id="GO:0003677">
    <property type="term" value="F:DNA binding"/>
    <property type="evidence" value="ECO:0007669"/>
    <property type="project" value="InterPro"/>
</dbReference>
<name>A0A158B327_9BURK</name>
<dbReference type="InterPro" id="IPR016032">
    <property type="entry name" value="Sig_transdc_resp-reg_C-effctor"/>
</dbReference>
<dbReference type="InterPro" id="IPR036388">
    <property type="entry name" value="WH-like_DNA-bd_sf"/>
</dbReference>
<dbReference type="Pfam" id="PF00196">
    <property type="entry name" value="GerE"/>
    <property type="match status" value="1"/>
</dbReference>
<feature type="domain" description="HTH luxR-type" evidence="1">
    <location>
        <begin position="318"/>
        <end position="375"/>
    </location>
</feature>